<feature type="compositionally biased region" description="Pro residues" evidence="2">
    <location>
        <begin position="92"/>
        <end position="103"/>
    </location>
</feature>
<dbReference type="InterPro" id="IPR009991">
    <property type="entry name" value="DCTN3"/>
</dbReference>
<feature type="compositionally biased region" description="Basic and acidic residues" evidence="2">
    <location>
        <begin position="727"/>
        <end position="739"/>
    </location>
</feature>
<sequence length="1021" mass="114061">MASEPTEEAITNFVSFTSTTREQAVAFLKGNNLDSQKAINAYFEDPTGSQLKVNLATRNSSRLGSDIPKPITSYWNDNRDSSWDFAQQDNAPPMPATAPPSRPPSRTDIRDLEQNTGYQDSVAIAPKEGSGQGLSLAEREEKELQQAVAMSLNSGIGHQETGVTLHKQPQFNKATRDHYEEGAWAMTLFNTSSEEVMISPDPEDRKRVEGEPAFIRPNPNGIYLGGLLTILHNIPLAREALLLRNKPLFDYGHESQWWNGQTITLPKIVTVNDGKTRDSDWDDIIHETQRLMAFMDSSKRAFGSSDSLEKINSMSALSVDSEEIVTRFLEAWHGAAIQADPENPLTTIFMSHAYKKEPWHKLAEHDIRELFTFEPPVEQDNDQTLYDVLDSALWSDRPGDELDDAWLEHLAEVLVIRLDALQKPKPVGVDIHSVFYPDRYLSSCRDLAREFRAKRQQLQGDVLKLEQLINRYTIPREPVGSSTITELLEQAAQAVPVVAPEQVSESDPSSSGAAGPETIRVAEELRAIATNIEAKLKELELRKQSAMESLREISKTLTEPPKSPSEPPSHKYTLRGVCTEPHVTYVLSNSKPTSPAHLMDMDPDTENSNDYQWWRISFSAEDGKTRQAEKRKAQGNTTSTQDGEVVGYTARKVQEIEVLQAAREEWSSVLLVYASDNAVNAQVDPAPSQLQGFVNRDNDAFAGEFENTPTILFSDQEDSWAESNNVETKHKEQQPEMSEKATQVNVFDYEVSQFDDEPEPSQEMQEKGGASLLSHRAAATNSMAPTTSQAVSGWNNADDEDMTHHFERIMALESDAVAGATIELLEARLRRLTYLLTGATDWNGVPTTPEKPASLDETVSRQLARLESELERLSRSVPAVRDVLQLHDRNPDLFRTTPPHQIPEGLTTQTLASIVLSYATAFPETASRLTSLNDLPVPDAQSSAALIELQPQLDRLAQTQSEQAAEISELRVRTARVLQRWYDVGLVGSGECWAEWEGRLEDVEREVRRGEVVRQGREGEI</sequence>
<evidence type="ECO:0000313" key="3">
    <source>
        <dbReference type="EMBL" id="KGO68999.1"/>
    </source>
</evidence>
<organism evidence="3 4">
    <name type="scientific">Penicillium italicum</name>
    <name type="common">Blue mold</name>
    <dbReference type="NCBI Taxonomy" id="40296"/>
    <lineage>
        <taxon>Eukaryota</taxon>
        <taxon>Fungi</taxon>
        <taxon>Dikarya</taxon>
        <taxon>Ascomycota</taxon>
        <taxon>Pezizomycotina</taxon>
        <taxon>Eurotiomycetes</taxon>
        <taxon>Eurotiomycetidae</taxon>
        <taxon>Eurotiales</taxon>
        <taxon>Aspergillaceae</taxon>
        <taxon>Penicillium</taxon>
    </lineage>
</organism>
<dbReference type="InterPro" id="IPR009060">
    <property type="entry name" value="UBA-like_sf"/>
</dbReference>
<feature type="coiled-coil region" evidence="1">
    <location>
        <begin position="522"/>
        <end position="556"/>
    </location>
</feature>
<evidence type="ECO:0000313" key="4">
    <source>
        <dbReference type="Proteomes" id="UP000030104"/>
    </source>
</evidence>
<dbReference type="Proteomes" id="UP000030104">
    <property type="component" value="Unassembled WGS sequence"/>
</dbReference>
<dbReference type="HOGENOM" id="CLU_005620_0_0_1"/>
<keyword evidence="4" id="KW-1185">Reference proteome</keyword>
<dbReference type="GO" id="GO:0061640">
    <property type="term" value="P:cytoskeleton-dependent cytokinesis"/>
    <property type="evidence" value="ECO:0007669"/>
    <property type="project" value="InterPro"/>
</dbReference>
<evidence type="ECO:0000256" key="1">
    <source>
        <dbReference type="SAM" id="Coils"/>
    </source>
</evidence>
<dbReference type="PhylomeDB" id="A0A0A2KMI3"/>
<dbReference type="InterPro" id="IPR055335">
    <property type="entry name" value="Ucp6/RUP1"/>
</dbReference>
<dbReference type="OMA" id="WAMTLFN"/>
<evidence type="ECO:0008006" key="5">
    <source>
        <dbReference type="Google" id="ProtNLM"/>
    </source>
</evidence>
<comment type="caution">
    <text evidence="3">The sequence shown here is derived from an EMBL/GenBank/DDBJ whole genome shotgun (WGS) entry which is preliminary data.</text>
</comment>
<keyword evidence="1" id="KW-0175">Coiled coil</keyword>
<dbReference type="Gene3D" id="1.10.8.10">
    <property type="entry name" value="DNA helicase RuvA subunit, C-terminal domain"/>
    <property type="match status" value="1"/>
</dbReference>
<dbReference type="Pfam" id="PF14555">
    <property type="entry name" value="UBA_4"/>
    <property type="match status" value="1"/>
</dbReference>
<dbReference type="PANTHER" id="PTHR39597">
    <property type="entry name" value="UBA DOMAIN-CONTAINING PROTEIN RUP1"/>
    <property type="match status" value="1"/>
</dbReference>
<dbReference type="CDD" id="cd14273">
    <property type="entry name" value="UBA_TAP-C_like"/>
    <property type="match status" value="1"/>
</dbReference>
<evidence type="ECO:0000256" key="2">
    <source>
        <dbReference type="SAM" id="MobiDB-lite"/>
    </source>
</evidence>
<dbReference type="STRING" id="40296.A0A0A2KMI3"/>
<dbReference type="Pfam" id="PF07426">
    <property type="entry name" value="Dynactin_p22"/>
    <property type="match status" value="1"/>
</dbReference>
<accession>A0A0A2KMI3</accession>
<dbReference type="GO" id="GO:0005869">
    <property type="term" value="C:dynactin complex"/>
    <property type="evidence" value="ECO:0007669"/>
    <property type="project" value="InterPro"/>
</dbReference>
<dbReference type="AlphaFoldDB" id="A0A0A2KMI3"/>
<reference evidence="3 4" key="1">
    <citation type="journal article" date="2015" name="Mol. Plant Microbe Interact.">
        <title>Genome, transcriptome, and functional analyses of Penicillium expansum provide new insights into secondary metabolism and pathogenicity.</title>
        <authorList>
            <person name="Ballester A.R."/>
            <person name="Marcet-Houben M."/>
            <person name="Levin E."/>
            <person name="Sela N."/>
            <person name="Selma-Lazaro C."/>
            <person name="Carmona L."/>
            <person name="Wisniewski M."/>
            <person name="Droby S."/>
            <person name="Gonzalez-Candelas L."/>
            <person name="Gabaldon T."/>
        </authorList>
    </citation>
    <scope>NUCLEOTIDE SEQUENCE [LARGE SCALE GENOMIC DNA]</scope>
    <source>
        <strain evidence="3 4">PHI-1</strain>
    </source>
</reference>
<dbReference type="GO" id="GO:0005634">
    <property type="term" value="C:nucleus"/>
    <property type="evidence" value="ECO:0007669"/>
    <property type="project" value="TreeGrafter"/>
</dbReference>
<dbReference type="OrthoDB" id="4489171at2759"/>
<dbReference type="PANTHER" id="PTHR39597:SF1">
    <property type="entry name" value="UBA DOMAIN-CONTAINING PROTEIN RUP1"/>
    <property type="match status" value="1"/>
</dbReference>
<feature type="region of interest" description="Disordered" evidence="2">
    <location>
        <begin position="717"/>
        <end position="740"/>
    </location>
</feature>
<feature type="coiled-coil region" evidence="1">
    <location>
        <begin position="856"/>
        <end position="883"/>
    </location>
</feature>
<gene>
    <name evidence="3" type="ORF">PITC_078240</name>
</gene>
<name>A0A0A2KMI3_PENIT</name>
<dbReference type="GO" id="GO:0016579">
    <property type="term" value="P:protein deubiquitination"/>
    <property type="evidence" value="ECO:0007669"/>
    <property type="project" value="TreeGrafter"/>
</dbReference>
<protein>
    <recommendedName>
        <fullName evidence="5">Ubiquitin interaction motif protein</fullName>
    </recommendedName>
</protein>
<feature type="region of interest" description="Disordered" evidence="2">
    <location>
        <begin position="58"/>
        <end position="142"/>
    </location>
</feature>
<proteinExistence type="predicted"/>
<dbReference type="EMBL" id="JQGA01001173">
    <property type="protein sequence ID" value="KGO68999.1"/>
    <property type="molecule type" value="Genomic_DNA"/>
</dbReference>
<dbReference type="SUPFAM" id="SSF46934">
    <property type="entry name" value="UBA-like"/>
    <property type="match status" value="1"/>
</dbReference>
<dbReference type="GO" id="GO:0005829">
    <property type="term" value="C:cytosol"/>
    <property type="evidence" value="ECO:0007669"/>
    <property type="project" value="TreeGrafter"/>
</dbReference>